<organism evidence="1 2">
    <name type="scientific">Gloeothece verrucosa (strain PCC 7822)</name>
    <name type="common">Cyanothece sp. (strain PCC 7822)</name>
    <dbReference type="NCBI Taxonomy" id="497965"/>
    <lineage>
        <taxon>Bacteria</taxon>
        <taxon>Bacillati</taxon>
        <taxon>Cyanobacteriota</taxon>
        <taxon>Cyanophyceae</taxon>
        <taxon>Oscillatoriophycideae</taxon>
        <taxon>Chroococcales</taxon>
        <taxon>Aphanothecaceae</taxon>
        <taxon>Gloeothece</taxon>
        <taxon>Gloeothece verrucosa</taxon>
    </lineage>
</organism>
<protein>
    <submittedName>
        <fullName evidence="1">Uncharacterized protein</fullName>
    </submittedName>
</protein>
<dbReference type="AlphaFoldDB" id="E0U856"/>
<dbReference type="Pfam" id="PF03683">
    <property type="entry name" value="UPF0175"/>
    <property type="match status" value="1"/>
</dbReference>
<dbReference type="Proteomes" id="UP000008206">
    <property type="component" value="Chromosome"/>
</dbReference>
<name>E0U856_GLOV7</name>
<dbReference type="KEGG" id="cyj:Cyan7822_5382"/>
<dbReference type="InterPro" id="IPR005368">
    <property type="entry name" value="UPF0175"/>
</dbReference>
<dbReference type="HOGENOM" id="CLU_1945184_0_0_3"/>
<dbReference type="eggNOG" id="COG2886">
    <property type="taxonomic scope" value="Bacteria"/>
</dbReference>
<dbReference type="RefSeq" id="WP_013325299.1">
    <property type="nucleotide sequence ID" value="NC_014501.1"/>
</dbReference>
<dbReference type="EMBL" id="CP002198">
    <property type="protein sequence ID" value="ADN17261.1"/>
    <property type="molecule type" value="Genomic_DNA"/>
</dbReference>
<evidence type="ECO:0000313" key="2">
    <source>
        <dbReference type="Proteomes" id="UP000008206"/>
    </source>
</evidence>
<sequence length="129" mass="14865">MKKNILIVESKNDKFFLEALIQHLNYDEIEARAILPDDYIIKPLKICIDDYKDLKASDKTQLQKVLNALALTEVKNDIDQHQKEKITLGQASQLAQMNQLQFQHLLASREIPINYAIEDLETDLKTASQ</sequence>
<gene>
    <name evidence="1" type="ordered locus">Cyan7822_5382</name>
</gene>
<dbReference type="OrthoDB" id="462653at2"/>
<evidence type="ECO:0000313" key="1">
    <source>
        <dbReference type="EMBL" id="ADN17261.1"/>
    </source>
</evidence>
<accession>E0U856</accession>
<keyword evidence="2" id="KW-1185">Reference proteome</keyword>
<reference evidence="2" key="1">
    <citation type="journal article" date="2011" name="MBio">
        <title>Novel metabolic attributes of the genus Cyanothece, comprising a group of unicellular nitrogen-fixing Cyanobacteria.</title>
        <authorList>
            <person name="Bandyopadhyay A."/>
            <person name="Elvitigala T."/>
            <person name="Welsh E."/>
            <person name="Stockel J."/>
            <person name="Liberton M."/>
            <person name="Min H."/>
            <person name="Sherman L.A."/>
            <person name="Pakrasi H.B."/>
        </authorList>
    </citation>
    <scope>NUCLEOTIDE SEQUENCE [LARGE SCALE GENOMIC DNA]</scope>
    <source>
        <strain evidence="2">PCC 7822</strain>
    </source>
</reference>
<proteinExistence type="predicted"/>